<comment type="caution">
    <text evidence="1">The sequence shown here is derived from an EMBL/GenBank/DDBJ whole genome shotgun (WGS) entry which is preliminary data.</text>
</comment>
<gene>
    <name evidence="1" type="ORF">PACLA_8A039399</name>
</gene>
<dbReference type="EMBL" id="CACRXK020027203">
    <property type="protein sequence ID" value="CAB4040753.1"/>
    <property type="molecule type" value="Genomic_DNA"/>
</dbReference>
<evidence type="ECO:0000313" key="1">
    <source>
        <dbReference type="EMBL" id="CAB4040753.1"/>
    </source>
</evidence>
<name>A0A7D9LYS5_PARCT</name>
<reference evidence="1" key="1">
    <citation type="submission" date="2020-04" db="EMBL/GenBank/DDBJ databases">
        <authorList>
            <person name="Alioto T."/>
            <person name="Alioto T."/>
            <person name="Gomez Garrido J."/>
        </authorList>
    </citation>
    <scope>NUCLEOTIDE SEQUENCE</scope>
    <source>
        <strain evidence="1">A484AB</strain>
    </source>
</reference>
<organism evidence="1 2">
    <name type="scientific">Paramuricea clavata</name>
    <name type="common">Red gorgonian</name>
    <name type="synonym">Violescent sea-whip</name>
    <dbReference type="NCBI Taxonomy" id="317549"/>
    <lineage>
        <taxon>Eukaryota</taxon>
        <taxon>Metazoa</taxon>
        <taxon>Cnidaria</taxon>
        <taxon>Anthozoa</taxon>
        <taxon>Octocorallia</taxon>
        <taxon>Malacalcyonacea</taxon>
        <taxon>Plexauridae</taxon>
        <taxon>Paramuricea</taxon>
    </lineage>
</organism>
<dbReference type="Proteomes" id="UP001152795">
    <property type="component" value="Unassembled WGS sequence"/>
</dbReference>
<accession>A0A7D9LYS5</accession>
<evidence type="ECO:0000313" key="2">
    <source>
        <dbReference type="Proteomes" id="UP001152795"/>
    </source>
</evidence>
<sequence>MADRHIFTSSVFLLSFVLFIGFRTLGLSSDLFYKAHSSTIHVFGEENRQIKREYQRFLTVDVDELRNDDEQTQSRTYFVALNNPKENGSFGYYYGKVHLLTMYMSEDSIVVSGKEYS</sequence>
<protein>
    <submittedName>
        <fullName evidence="1">Uncharacterized protein</fullName>
    </submittedName>
</protein>
<keyword evidence="2" id="KW-1185">Reference proteome</keyword>
<dbReference type="AlphaFoldDB" id="A0A7D9LYS5"/>
<proteinExistence type="predicted"/>